<name>A0ACC7NW09_9BACL</name>
<comment type="caution">
    <text evidence="1">The sequence shown here is derived from an EMBL/GenBank/DDBJ whole genome shotgun (WGS) entry which is preliminary data.</text>
</comment>
<gene>
    <name evidence="1" type="ORF">ACI1P1_08080</name>
</gene>
<keyword evidence="1" id="KW-0808">Transferase</keyword>
<organism evidence="1 2">
    <name type="scientific">Paenibacillus mesotrionivorans</name>
    <dbReference type="NCBI Taxonomy" id="3160968"/>
    <lineage>
        <taxon>Bacteria</taxon>
        <taxon>Bacillati</taxon>
        <taxon>Bacillota</taxon>
        <taxon>Bacilli</taxon>
        <taxon>Bacillales</taxon>
        <taxon>Paenibacillaceae</taxon>
        <taxon>Paenibacillus</taxon>
    </lineage>
</organism>
<dbReference type="EC" id="2.3.-.-" evidence="1"/>
<sequence length="141" mass="16149">MVVRSFQLSDYGKITDLLELVLDETCLEETMTAFARQLNWDSGLILVASEDEEVLGVMIGTIHRNKGYYYRVAVHPDHQRRGIARSLMEGMKQRFLHRNIQHVAVPVDDYNEQLLPVYEKLGCGEENFNRSYGKLSILAGC</sequence>
<accession>A0ACC7NW09</accession>
<dbReference type="Proteomes" id="UP001631969">
    <property type="component" value="Unassembled WGS sequence"/>
</dbReference>
<proteinExistence type="predicted"/>
<protein>
    <submittedName>
        <fullName evidence="1">GNAT family N-acetyltransferase</fullName>
        <ecNumber evidence="1">2.3.-.-</ecNumber>
    </submittedName>
</protein>
<evidence type="ECO:0000313" key="2">
    <source>
        <dbReference type="Proteomes" id="UP001631969"/>
    </source>
</evidence>
<reference evidence="1" key="1">
    <citation type="submission" date="2024-12" db="EMBL/GenBank/DDBJ databases">
        <authorList>
            <person name="Wu N."/>
        </authorList>
    </citation>
    <scope>NUCLEOTIDE SEQUENCE</scope>
    <source>
        <strain evidence="1">P15</strain>
    </source>
</reference>
<keyword evidence="2" id="KW-1185">Reference proteome</keyword>
<evidence type="ECO:0000313" key="1">
    <source>
        <dbReference type="EMBL" id="MFM9328240.1"/>
    </source>
</evidence>
<dbReference type="EMBL" id="JBJURJ010000004">
    <property type="protein sequence ID" value="MFM9328240.1"/>
    <property type="molecule type" value="Genomic_DNA"/>
</dbReference>
<keyword evidence="1" id="KW-0012">Acyltransferase</keyword>